<proteinExistence type="predicted"/>
<evidence type="ECO:0000256" key="6">
    <source>
        <dbReference type="ARBA" id="ARBA00022989"/>
    </source>
</evidence>
<dbReference type="eggNOG" id="COG4795">
    <property type="taxonomic scope" value="Bacteria"/>
</dbReference>
<dbReference type="Proteomes" id="UP000029640">
    <property type="component" value="Unassembled WGS sequence"/>
</dbReference>
<name>A0A095VWD5_9GAMM</name>
<dbReference type="GO" id="GO:0005886">
    <property type="term" value="C:plasma membrane"/>
    <property type="evidence" value="ECO:0007669"/>
    <property type="project" value="UniProtKB-SubCell"/>
</dbReference>
<dbReference type="AlphaFoldDB" id="A0A095VWD5"/>
<dbReference type="InterPro" id="IPR045584">
    <property type="entry name" value="Pilin-like"/>
</dbReference>
<protein>
    <submittedName>
        <fullName evidence="8">General secretion pathway protein J</fullName>
    </submittedName>
</protein>
<keyword evidence="5" id="KW-0812">Transmembrane</keyword>
<comment type="subcellular location">
    <subcellularLocation>
        <location evidence="1">Cell inner membrane</location>
        <topology evidence="1">Single-pass membrane protein</topology>
    </subcellularLocation>
</comment>
<dbReference type="STRING" id="1265313.HRUBRA_00053"/>
<dbReference type="InterPro" id="IPR010055">
    <property type="entry name" value="T2SS_protein-GspJ"/>
</dbReference>
<keyword evidence="7" id="KW-0472">Membrane</keyword>
<keyword evidence="9" id="KW-1185">Reference proteome</keyword>
<comment type="caution">
    <text evidence="8">The sequence shown here is derived from an EMBL/GenBank/DDBJ whole genome shotgun (WGS) entry which is preliminary data.</text>
</comment>
<evidence type="ECO:0000256" key="3">
    <source>
        <dbReference type="ARBA" id="ARBA00022481"/>
    </source>
</evidence>
<dbReference type="EMBL" id="AUVB01000001">
    <property type="protein sequence ID" value="KGE05373.1"/>
    <property type="molecule type" value="Genomic_DNA"/>
</dbReference>
<dbReference type="NCBIfam" id="TIGR01711">
    <property type="entry name" value="gspJ"/>
    <property type="match status" value="1"/>
</dbReference>
<dbReference type="PANTHER" id="PTHR39583">
    <property type="entry name" value="TYPE II SECRETION SYSTEM PROTEIN J-RELATED"/>
    <property type="match status" value="1"/>
</dbReference>
<sequence length="205" mass="22698">MEVLLALAVTAFVAAAAYAGLAAVIDGVEGTRAVARRTEDLNRTLMILSRDLRQFAPRPVRDEFGEPEPALSGGPLAPFALTLTRSGWHPSAGQPRSHLERVSYYLEDEALWRLSWPVLDRASAGEPQRVRLLDGVERLELRFLERLDALTAGRGSDIDSRDWERSWIREVGVDTPLPPPPAAVELRLTIASLGELRRVYALPQL</sequence>
<evidence type="ECO:0000256" key="5">
    <source>
        <dbReference type="ARBA" id="ARBA00022692"/>
    </source>
</evidence>
<dbReference type="SUPFAM" id="SSF54523">
    <property type="entry name" value="Pili subunits"/>
    <property type="match status" value="1"/>
</dbReference>
<keyword evidence="3" id="KW-0488">Methylation</keyword>
<dbReference type="InterPro" id="IPR051621">
    <property type="entry name" value="T2SS_protein_J"/>
</dbReference>
<dbReference type="GO" id="GO:0015627">
    <property type="term" value="C:type II protein secretion system complex"/>
    <property type="evidence" value="ECO:0007669"/>
    <property type="project" value="InterPro"/>
</dbReference>
<evidence type="ECO:0000256" key="2">
    <source>
        <dbReference type="ARBA" id="ARBA00022475"/>
    </source>
</evidence>
<accession>A0A095VWD5</accession>
<organism evidence="8 9">
    <name type="scientific">Pseudohaliea rubra DSM 19751</name>
    <dbReference type="NCBI Taxonomy" id="1265313"/>
    <lineage>
        <taxon>Bacteria</taxon>
        <taxon>Pseudomonadati</taxon>
        <taxon>Pseudomonadota</taxon>
        <taxon>Gammaproteobacteria</taxon>
        <taxon>Cellvibrionales</taxon>
        <taxon>Halieaceae</taxon>
        <taxon>Pseudohaliea</taxon>
    </lineage>
</organism>
<evidence type="ECO:0000313" key="9">
    <source>
        <dbReference type="Proteomes" id="UP000029640"/>
    </source>
</evidence>
<keyword evidence="2" id="KW-1003">Cell membrane</keyword>
<evidence type="ECO:0000256" key="1">
    <source>
        <dbReference type="ARBA" id="ARBA00004377"/>
    </source>
</evidence>
<dbReference type="HOGENOM" id="CLU_093850_1_0_6"/>
<dbReference type="PANTHER" id="PTHR39583:SF2">
    <property type="entry name" value="TYPE II SECRETION SYSTEM PROTEIN J"/>
    <property type="match status" value="1"/>
</dbReference>
<evidence type="ECO:0000256" key="4">
    <source>
        <dbReference type="ARBA" id="ARBA00022519"/>
    </source>
</evidence>
<gene>
    <name evidence="8" type="ORF">HRUBRA_00053</name>
</gene>
<evidence type="ECO:0000313" key="8">
    <source>
        <dbReference type="EMBL" id="KGE05373.1"/>
    </source>
</evidence>
<keyword evidence="4" id="KW-0997">Cell inner membrane</keyword>
<reference evidence="8 9" key="1">
    <citation type="journal article" date="2014" name="Genome Announc.">
        <title>Genome Sequence of Gammaproteobacterial Pseudohaliea rubra Type Strain DSM 19751, Isolated from Coastal Seawater of the Mediterranean Sea.</title>
        <authorList>
            <person name="Spring S."/>
            <person name="Fiebig A."/>
            <person name="Riedel T."/>
            <person name="Goker M."/>
            <person name="Klenk H.P."/>
        </authorList>
    </citation>
    <scope>NUCLEOTIDE SEQUENCE [LARGE SCALE GENOMIC DNA]</scope>
    <source>
        <strain evidence="8 9">DSM 19751</strain>
    </source>
</reference>
<dbReference type="Pfam" id="PF11612">
    <property type="entry name" value="T2SSJ"/>
    <property type="match status" value="1"/>
</dbReference>
<dbReference type="Gene3D" id="3.10.610.10">
    <property type="entry name" value="GSPII I/J protein-like"/>
    <property type="match status" value="1"/>
</dbReference>
<dbReference type="GO" id="GO:0015628">
    <property type="term" value="P:protein secretion by the type II secretion system"/>
    <property type="evidence" value="ECO:0007669"/>
    <property type="project" value="InterPro"/>
</dbReference>
<keyword evidence="6" id="KW-1133">Transmembrane helix</keyword>
<evidence type="ECO:0000256" key="7">
    <source>
        <dbReference type="ARBA" id="ARBA00023136"/>
    </source>
</evidence>